<dbReference type="Proteomes" id="UP000034235">
    <property type="component" value="Unassembled WGS sequence"/>
</dbReference>
<dbReference type="InterPro" id="IPR000086">
    <property type="entry name" value="NUDIX_hydrolase_dom"/>
</dbReference>
<dbReference type="SUPFAM" id="SSF55811">
    <property type="entry name" value="Nudix"/>
    <property type="match status" value="1"/>
</dbReference>
<comment type="caution">
    <text evidence="3">The sequence shown here is derived from an EMBL/GenBank/DDBJ whole genome shotgun (WGS) entry which is preliminary data.</text>
</comment>
<evidence type="ECO:0000256" key="1">
    <source>
        <dbReference type="ARBA" id="ARBA00022801"/>
    </source>
</evidence>
<feature type="domain" description="Nudix hydrolase" evidence="2">
    <location>
        <begin position="4"/>
        <end position="143"/>
    </location>
</feature>
<evidence type="ECO:0000313" key="4">
    <source>
        <dbReference type="Proteomes" id="UP000034235"/>
    </source>
</evidence>
<evidence type="ECO:0000313" key="3">
    <source>
        <dbReference type="EMBL" id="KKQ67293.1"/>
    </source>
</evidence>
<accession>A0A0G0JHY4</accession>
<evidence type="ECO:0000259" key="2">
    <source>
        <dbReference type="PROSITE" id="PS51462"/>
    </source>
</evidence>
<proteinExistence type="predicted"/>
<dbReference type="PROSITE" id="PS51462">
    <property type="entry name" value="NUDIX"/>
    <property type="match status" value="1"/>
</dbReference>
<reference evidence="3 4" key="1">
    <citation type="journal article" date="2015" name="Nature">
        <title>rRNA introns, odd ribosomes, and small enigmatic genomes across a large radiation of phyla.</title>
        <authorList>
            <person name="Brown C.T."/>
            <person name="Hug L.A."/>
            <person name="Thomas B.C."/>
            <person name="Sharon I."/>
            <person name="Castelle C.J."/>
            <person name="Singh A."/>
            <person name="Wilkins M.J."/>
            <person name="Williams K.H."/>
            <person name="Banfield J.F."/>
        </authorList>
    </citation>
    <scope>NUCLEOTIDE SEQUENCE [LARGE SCALE GENOMIC DNA]</scope>
</reference>
<dbReference type="PANTHER" id="PTHR43736:SF1">
    <property type="entry name" value="DIHYDRONEOPTERIN TRIPHOSPHATE DIPHOSPHATASE"/>
    <property type="match status" value="1"/>
</dbReference>
<name>A0A0G0JHY4_9BACT</name>
<gene>
    <name evidence="3" type="ORF">US86_C0001G0220</name>
</gene>
<dbReference type="AlphaFoldDB" id="A0A0G0JHY4"/>
<organism evidence="3 4">
    <name type="scientific">Candidatus Daviesbacteria bacterium GW2011_GWA2_38_24</name>
    <dbReference type="NCBI Taxonomy" id="1618422"/>
    <lineage>
        <taxon>Bacteria</taxon>
        <taxon>Candidatus Daviesiibacteriota</taxon>
    </lineage>
</organism>
<dbReference type="PROSITE" id="PS00893">
    <property type="entry name" value="NUDIX_BOX"/>
    <property type="match status" value="1"/>
</dbReference>
<dbReference type="EMBL" id="LBUP01000001">
    <property type="protein sequence ID" value="KKQ67293.1"/>
    <property type="molecule type" value="Genomic_DNA"/>
</dbReference>
<dbReference type="InterPro" id="IPR020084">
    <property type="entry name" value="NUDIX_hydrolase_CS"/>
</dbReference>
<keyword evidence="1 3" id="KW-0378">Hydrolase</keyword>
<dbReference type="InterPro" id="IPR015797">
    <property type="entry name" value="NUDIX_hydrolase-like_dom_sf"/>
</dbReference>
<dbReference type="GO" id="GO:0016787">
    <property type="term" value="F:hydrolase activity"/>
    <property type="evidence" value="ECO:0007669"/>
    <property type="project" value="UniProtKB-KW"/>
</dbReference>
<dbReference type="PANTHER" id="PTHR43736">
    <property type="entry name" value="ADP-RIBOSE PYROPHOSPHATASE"/>
    <property type="match status" value="1"/>
</dbReference>
<dbReference type="Gene3D" id="3.90.79.10">
    <property type="entry name" value="Nucleoside Triphosphate Pyrophosphohydrolase"/>
    <property type="match status" value="1"/>
</dbReference>
<protein>
    <submittedName>
        <fullName evidence="3">NUDIX hydrolase</fullName>
    </submittedName>
</protein>
<dbReference type="Pfam" id="PF00293">
    <property type="entry name" value="NUDIX"/>
    <property type="match status" value="1"/>
</dbReference>
<sequence>MEDKYNRKVQCSVTNFIFCGDEYLFLKRKSTKRIDPGKLNGVGGRVEPGEDYLTAAIRETKEETGYKVSVEDIKLVCVGRLEGGYDEDWVMCFFKIKVLDKKIPHGENTDDGELIWLHKDNVLDSNHDLVDDLNYVFKDIVEDNLLIFCAKVGDDQKIQEISISKASK</sequence>